<feature type="region of interest" description="Disordered" evidence="1">
    <location>
        <begin position="68"/>
        <end position="87"/>
    </location>
</feature>
<dbReference type="PANTHER" id="PTHR33116:SF84">
    <property type="entry name" value="RNA-DIRECTED DNA POLYMERASE"/>
    <property type="match status" value="1"/>
</dbReference>
<accession>A0ABQ5HWU0</accession>
<proteinExistence type="predicted"/>
<evidence type="ECO:0000313" key="2">
    <source>
        <dbReference type="EMBL" id="GJT92308.1"/>
    </source>
</evidence>
<dbReference type="PANTHER" id="PTHR33116">
    <property type="entry name" value="REVERSE TRANSCRIPTASE ZINC-BINDING DOMAIN-CONTAINING PROTEIN-RELATED-RELATED"/>
    <property type="match status" value="1"/>
</dbReference>
<dbReference type="Proteomes" id="UP001151760">
    <property type="component" value="Unassembled WGS sequence"/>
</dbReference>
<organism evidence="2 3">
    <name type="scientific">Tanacetum coccineum</name>
    <dbReference type="NCBI Taxonomy" id="301880"/>
    <lineage>
        <taxon>Eukaryota</taxon>
        <taxon>Viridiplantae</taxon>
        <taxon>Streptophyta</taxon>
        <taxon>Embryophyta</taxon>
        <taxon>Tracheophyta</taxon>
        <taxon>Spermatophyta</taxon>
        <taxon>Magnoliopsida</taxon>
        <taxon>eudicotyledons</taxon>
        <taxon>Gunneridae</taxon>
        <taxon>Pentapetalae</taxon>
        <taxon>asterids</taxon>
        <taxon>campanulids</taxon>
        <taxon>Asterales</taxon>
        <taxon>Asteraceae</taxon>
        <taxon>Asteroideae</taxon>
        <taxon>Anthemideae</taxon>
        <taxon>Anthemidinae</taxon>
        <taxon>Tanacetum</taxon>
    </lineage>
</organism>
<protein>
    <recommendedName>
        <fullName evidence="4">Reverse transcriptase</fullName>
    </recommendedName>
</protein>
<feature type="compositionally biased region" description="Basic and acidic residues" evidence="1">
    <location>
        <begin position="78"/>
        <end position="87"/>
    </location>
</feature>
<keyword evidence="3" id="KW-1185">Reference proteome</keyword>
<name>A0ABQ5HWU0_9ASTR</name>
<gene>
    <name evidence="2" type="ORF">Tco_1081153</name>
</gene>
<evidence type="ECO:0000256" key="1">
    <source>
        <dbReference type="SAM" id="MobiDB-lite"/>
    </source>
</evidence>
<evidence type="ECO:0000313" key="3">
    <source>
        <dbReference type="Proteomes" id="UP001151760"/>
    </source>
</evidence>
<reference evidence="2" key="1">
    <citation type="journal article" date="2022" name="Int. J. Mol. Sci.">
        <title>Draft Genome of Tanacetum Coccineum: Genomic Comparison of Closely Related Tanacetum-Family Plants.</title>
        <authorList>
            <person name="Yamashiro T."/>
            <person name="Shiraishi A."/>
            <person name="Nakayama K."/>
            <person name="Satake H."/>
        </authorList>
    </citation>
    <scope>NUCLEOTIDE SEQUENCE</scope>
</reference>
<reference evidence="2" key="2">
    <citation type="submission" date="2022-01" db="EMBL/GenBank/DDBJ databases">
        <authorList>
            <person name="Yamashiro T."/>
            <person name="Shiraishi A."/>
            <person name="Satake H."/>
            <person name="Nakayama K."/>
        </authorList>
    </citation>
    <scope>NUCLEOTIDE SEQUENCE</scope>
</reference>
<comment type="caution">
    <text evidence="2">The sequence shown here is derived from an EMBL/GenBank/DDBJ whole genome shotgun (WGS) entry which is preliminary data.</text>
</comment>
<evidence type="ECO:0008006" key="4">
    <source>
        <dbReference type="Google" id="ProtNLM"/>
    </source>
</evidence>
<sequence>MLRMKMEDVLDFNNGTTEVMGNNEINGIEGKELERKSLWEELVKESRYVNGKPWCIAGYMNVTLKPNEHSCGSSDPSQKVETDIDNDPHNHILRDIEAKLVKEFYEAEEDEEKFLFQQTKIKWLSDGDKNNSYFHKVLKGRNNRSKILSLNDDSGISYDSEQIPQLFFKHFEDFFGRSHLVQHIEDCGTLFHKRVSEEDALRIIVDVSDNQIKKAMFDIDDSKAPGPNGFTAAFKKSMGDSNSVRVIKRALDEFNACSELLANNLKSTVFFGNLCEEERDAITNVPPFAIRKLLVRYLGVPLIAKRLSVKDCGNLLDRIKSESNIGHLFQIISHKDLYDARLKDDMNVSEMINNGQWRWLEEWYEKHEHLVSSGIMVEANLVLTMYSQTLLHYAGNGSNIISVIRRIAFAASIYHIWKERNERTFREVKRYFDEVFRNIVDKVKNRLLGLIVKDSSAVREIERKWAISCNKISLKKLQ</sequence>
<dbReference type="EMBL" id="BQNB010020096">
    <property type="protein sequence ID" value="GJT92308.1"/>
    <property type="molecule type" value="Genomic_DNA"/>
</dbReference>